<dbReference type="Proteomes" id="UP001607302">
    <property type="component" value="Unassembled WGS sequence"/>
</dbReference>
<accession>A0ABD2BXU6</accession>
<name>A0ABD2BXU6_VESSQ</name>
<comment type="caution">
    <text evidence="2">The sequence shown here is derived from an EMBL/GenBank/DDBJ whole genome shotgun (WGS) entry which is preliminary data.</text>
</comment>
<reference evidence="2 3" key="1">
    <citation type="journal article" date="2024" name="Ann. Entomol. Soc. Am.">
        <title>Genomic analyses of the southern and eastern yellowjacket wasps (Hymenoptera: Vespidae) reveal evolutionary signatures of social life.</title>
        <authorList>
            <person name="Catto M.A."/>
            <person name="Caine P.B."/>
            <person name="Orr S.E."/>
            <person name="Hunt B.G."/>
            <person name="Goodisman M.A.D."/>
        </authorList>
    </citation>
    <scope>NUCLEOTIDE SEQUENCE [LARGE SCALE GENOMIC DNA]</scope>
    <source>
        <strain evidence="2">233</strain>
        <tissue evidence="2">Head and thorax</tissue>
    </source>
</reference>
<dbReference type="AlphaFoldDB" id="A0ABD2BXU6"/>
<evidence type="ECO:0000313" key="3">
    <source>
        <dbReference type="Proteomes" id="UP001607302"/>
    </source>
</evidence>
<gene>
    <name evidence="1" type="ORF">V1478_001686</name>
    <name evidence="2" type="ORF">V1478_001689</name>
</gene>
<proteinExistence type="predicted"/>
<keyword evidence="3" id="KW-1185">Reference proteome</keyword>
<protein>
    <submittedName>
        <fullName evidence="2">PiggyBac transposable element-derived protein 4-like</fullName>
    </submittedName>
</protein>
<evidence type="ECO:0000313" key="1">
    <source>
        <dbReference type="EMBL" id="KAL2737600.1"/>
    </source>
</evidence>
<dbReference type="EMBL" id="JAUDFV010000027">
    <property type="protein sequence ID" value="KAL2737603.1"/>
    <property type="molecule type" value="Genomic_DNA"/>
</dbReference>
<sequence>MAQKWGLEFLSKIIDRNKFTEIPKKEKLPKKIVITSDEQLFPTKARCRFKQYVFNKPDKLKKDEVRSSVPSDEFEVLILNIKGENMSRKDSIFQLANELTSDHKDLAKLISREA</sequence>
<evidence type="ECO:0000313" key="2">
    <source>
        <dbReference type="EMBL" id="KAL2737603.1"/>
    </source>
</evidence>
<organism evidence="2 3">
    <name type="scientific">Vespula squamosa</name>
    <name type="common">Southern yellow jacket</name>
    <name type="synonym">Wasp</name>
    <dbReference type="NCBI Taxonomy" id="30214"/>
    <lineage>
        <taxon>Eukaryota</taxon>
        <taxon>Metazoa</taxon>
        <taxon>Ecdysozoa</taxon>
        <taxon>Arthropoda</taxon>
        <taxon>Hexapoda</taxon>
        <taxon>Insecta</taxon>
        <taxon>Pterygota</taxon>
        <taxon>Neoptera</taxon>
        <taxon>Endopterygota</taxon>
        <taxon>Hymenoptera</taxon>
        <taxon>Apocrita</taxon>
        <taxon>Aculeata</taxon>
        <taxon>Vespoidea</taxon>
        <taxon>Vespidae</taxon>
        <taxon>Vespinae</taxon>
        <taxon>Vespula</taxon>
    </lineage>
</organism>
<dbReference type="EMBL" id="JAUDFV010000027">
    <property type="protein sequence ID" value="KAL2737600.1"/>
    <property type="molecule type" value="Genomic_DNA"/>
</dbReference>